<keyword evidence="1" id="KW-0479">Metal-binding</keyword>
<dbReference type="Gene3D" id="3.40.50.150">
    <property type="entry name" value="Vaccinia Virus protein VP39"/>
    <property type="match status" value="1"/>
</dbReference>
<dbReference type="Proteomes" id="UP001174932">
    <property type="component" value="Unassembled WGS sequence"/>
</dbReference>
<dbReference type="GO" id="GO:0008168">
    <property type="term" value="F:methyltransferase activity"/>
    <property type="evidence" value="ECO:0007669"/>
    <property type="project" value="UniProtKB-KW"/>
</dbReference>
<dbReference type="InterPro" id="IPR010280">
    <property type="entry name" value="U5_MeTrfase_fam"/>
</dbReference>
<keyword evidence="1" id="KW-0408">Iron</keyword>
<dbReference type="EMBL" id="JAUOZU010000001">
    <property type="protein sequence ID" value="MDO6962684.1"/>
    <property type="molecule type" value="Genomic_DNA"/>
</dbReference>
<evidence type="ECO:0000256" key="5">
    <source>
        <dbReference type="ARBA" id="ARBA00023014"/>
    </source>
</evidence>
<gene>
    <name evidence="9" type="ORF">Q4481_01870</name>
</gene>
<keyword evidence="10" id="KW-1185">Reference proteome</keyword>
<proteinExistence type="inferred from homology"/>
<dbReference type="InterPro" id="IPR012340">
    <property type="entry name" value="NA-bd_OB-fold"/>
</dbReference>
<dbReference type="InterPro" id="IPR002792">
    <property type="entry name" value="TRAM_dom"/>
</dbReference>
<evidence type="ECO:0000313" key="9">
    <source>
        <dbReference type="EMBL" id="MDO6962684.1"/>
    </source>
</evidence>
<evidence type="ECO:0000313" key="10">
    <source>
        <dbReference type="Proteomes" id="UP001174932"/>
    </source>
</evidence>
<accession>A0ABT8YGA3</accession>
<comment type="similarity">
    <text evidence="6">Belongs to the class I-like SAM-binding methyltransferase superfamily. RNA M5U methyltransferase family.</text>
</comment>
<reference evidence="9" key="2">
    <citation type="submission" date="2023-07" db="EMBL/GenBank/DDBJ databases">
        <authorList>
            <person name="Shen H."/>
        </authorList>
    </citation>
    <scope>NUCLEOTIDE SEQUENCE</scope>
    <source>
        <strain evidence="9">TNR-22</strain>
    </source>
</reference>
<dbReference type="PROSITE" id="PS51687">
    <property type="entry name" value="SAM_MT_RNA_M5U"/>
    <property type="match status" value="1"/>
</dbReference>
<protein>
    <submittedName>
        <fullName evidence="9">Class I SAM-dependent RNA methyltransferase</fullName>
        <ecNumber evidence="9">2.1.1.-</ecNumber>
    </submittedName>
</protein>
<evidence type="ECO:0000256" key="2">
    <source>
        <dbReference type="ARBA" id="ARBA00022603"/>
    </source>
</evidence>
<dbReference type="PROSITE" id="PS01230">
    <property type="entry name" value="TRMA_1"/>
    <property type="match status" value="1"/>
</dbReference>
<dbReference type="CDD" id="cd02440">
    <property type="entry name" value="AdoMet_MTases"/>
    <property type="match status" value="1"/>
</dbReference>
<dbReference type="GO" id="GO:0032259">
    <property type="term" value="P:methylation"/>
    <property type="evidence" value="ECO:0007669"/>
    <property type="project" value="UniProtKB-KW"/>
</dbReference>
<name>A0ABT8YGA3_9HYPH</name>
<keyword evidence="5" id="KW-0411">Iron-sulfur</keyword>
<comment type="caution">
    <text evidence="9">The sequence shown here is derived from an EMBL/GenBank/DDBJ whole genome shotgun (WGS) entry which is preliminary data.</text>
</comment>
<evidence type="ECO:0000256" key="1">
    <source>
        <dbReference type="ARBA" id="ARBA00022485"/>
    </source>
</evidence>
<evidence type="ECO:0000256" key="6">
    <source>
        <dbReference type="PROSITE-ProRule" id="PRU01024"/>
    </source>
</evidence>
<evidence type="ECO:0000256" key="3">
    <source>
        <dbReference type="ARBA" id="ARBA00022679"/>
    </source>
</evidence>
<dbReference type="Gene3D" id="2.40.50.1070">
    <property type="match status" value="1"/>
</dbReference>
<dbReference type="Pfam" id="PF05958">
    <property type="entry name" value="tRNA_U5-meth_tr"/>
    <property type="match status" value="1"/>
</dbReference>
<feature type="binding site" evidence="6">
    <location>
        <position position="280"/>
    </location>
    <ligand>
        <name>S-adenosyl-L-methionine</name>
        <dbReference type="ChEBI" id="CHEBI:59789"/>
    </ligand>
</feature>
<dbReference type="Gene3D" id="2.40.50.140">
    <property type="entry name" value="Nucleic acid-binding proteins"/>
    <property type="match status" value="1"/>
</dbReference>
<feature type="binding site" evidence="6">
    <location>
        <position position="348"/>
    </location>
    <ligand>
        <name>S-adenosyl-L-methionine</name>
        <dbReference type="ChEBI" id="CHEBI:59789"/>
    </ligand>
</feature>
<evidence type="ECO:0000259" key="8">
    <source>
        <dbReference type="Pfam" id="PF01938"/>
    </source>
</evidence>
<dbReference type="PANTHER" id="PTHR11061:SF49">
    <property type="entry name" value="23S RRNA (URACIL(1939)-C(5))-METHYLTRANSFERASE RLMD"/>
    <property type="match status" value="1"/>
</dbReference>
<dbReference type="SUPFAM" id="SSF50249">
    <property type="entry name" value="Nucleic acid-binding proteins"/>
    <property type="match status" value="1"/>
</dbReference>
<reference evidence="9" key="1">
    <citation type="journal article" date="2015" name="Int. J. Syst. Evol. Microbiol.">
        <title>Rhizobium alvei sp. nov., isolated from a freshwater river.</title>
        <authorList>
            <person name="Sheu S.Y."/>
            <person name="Huang H.W."/>
            <person name="Young C.C."/>
            <person name="Chen W.M."/>
        </authorList>
    </citation>
    <scope>NUCLEOTIDE SEQUENCE</scope>
    <source>
        <strain evidence="9">TNR-22</strain>
    </source>
</reference>
<evidence type="ECO:0000256" key="4">
    <source>
        <dbReference type="ARBA" id="ARBA00022691"/>
    </source>
</evidence>
<dbReference type="Pfam" id="PF01938">
    <property type="entry name" value="TRAM"/>
    <property type="match status" value="1"/>
</dbReference>
<keyword evidence="3 6" id="KW-0808">Transferase</keyword>
<keyword evidence="1" id="KW-0004">4Fe-4S</keyword>
<feature type="domain" description="TRAM" evidence="8">
    <location>
        <begin position="2"/>
        <end position="39"/>
    </location>
</feature>
<dbReference type="InterPro" id="IPR029063">
    <property type="entry name" value="SAM-dependent_MTases_sf"/>
</dbReference>
<sequence length="416" mass="44150">MSTETVTITAIGAEGDGIARTGQGPVFIPFTLPGEEVAIARVKNQGTAMSWSKLSDDRVAPSCRHFGPEGAGGTCGGCSLQHWADLPYQSFKRDLVVSALAARRIEADVAPLVACSAGARRRVTFSARLTEKGLVLGYMQAGSHHIVTIEDCPIASPAIIGRLAGIRRIATALATGSEPFRITVLATKSGLDLDFLDLRKPDARKQQAAVDLAIQEKGIARISLGSEVLVEPQKPELDFGGIAVIVPPGAFVQASEHAEAVMAELVGAHLGKAKRIADLFSGCGTFALRLARKSAVHAVEFDAPALAALDQAARRAQGLKPVSVERRDLFRRPLQPMDLKQIDAVVFDPPRAGAEAQAQELARSKVARIAAVSCNPVTLARDLEILIAGGYKLKSVTPIDQFLWSGHVEAVALLER</sequence>
<dbReference type="RefSeq" id="WP_304374567.1">
    <property type="nucleotide sequence ID" value="NZ_JAUOZU010000001.1"/>
</dbReference>
<dbReference type="PANTHER" id="PTHR11061">
    <property type="entry name" value="RNA M5U METHYLTRANSFERASE"/>
    <property type="match status" value="1"/>
</dbReference>
<keyword evidence="2 6" id="KW-0489">Methyltransferase</keyword>
<feature type="active site" description="Nucleophile" evidence="6">
    <location>
        <position position="374"/>
    </location>
</feature>
<feature type="binding site" evidence="6">
    <location>
        <position position="253"/>
    </location>
    <ligand>
        <name>S-adenosyl-L-methionine</name>
        <dbReference type="ChEBI" id="CHEBI:59789"/>
    </ligand>
</feature>
<organism evidence="9 10">
    <name type="scientific">Rhizobium alvei</name>
    <dbReference type="NCBI Taxonomy" id="1132659"/>
    <lineage>
        <taxon>Bacteria</taxon>
        <taxon>Pseudomonadati</taxon>
        <taxon>Pseudomonadota</taxon>
        <taxon>Alphaproteobacteria</taxon>
        <taxon>Hyphomicrobiales</taxon>
        <taxon>Rhizobiaceae</taxon>
        <taxon>Rhizobium/Agrobacterium group</taxon>
        <taxon>Rhizobium</taxon>
    </lineage>
</organism>
<dbReference type="InterPro" id="IPR030390">
    <property type="entry name" value="MeTrfase_TrmA_AS"/>
</dbReference>
<dbReference type="EC" id="2.1.1.-" evidence="9"/>
<evidence type="ECO:0000256" key="7">
    <source>
        <dbReference type="PROSITE-ProRule" id="PRU10015"/>
    </source>
</evidence>
<feature type="binding site" evidence="6">
    <location>
        <position position="300"/>
    </location>
    <ligand>
        <name>S-adenosyl-L-methionine</name>
        <dbReference type="ChEBI" id="CHEBI:59789"/>
    </ligand>
</feature>
<keyword evidence="4 6" id="KW-0949">S-adenosyl-L-methionine</keyword>
<dbReference type="SUPFAM" id="SSF53335">
    <property type="entry name" value="S-adenosyl-L-methionine-dependent methyltransferases"/>
    <property type="match status" value="1"/>
</dbReference>
<feature type="active site" evidence="7">
    <location>
        <position position="374"/>
    </location>
</feature>